<dbReference type="PANTHER" id="PTHR16442:SF1">
    <property type="entry name" value="RING FINGER PROTEIN 17"/>
    <property type="match status" value="1"/>
</dbReference>
<dbReference type="Pfam" id="PF00567">
    <property type="entry name" value="TUDOR"/>
    <property type="match status" value="1"/>
</dbReference>
<accession>A0A1A6G010</accession>
<dbReference type="InterPro" id="IPR035437">
    <property type="entry name" value="SNase_OB-fold_sf"/>
</dbReference>
<dbReference type="AlphaFoldDB" id="A0A1A6G010"/>
<sequence length="153" mass="17113">MPEEGLVFPQHHLQTCTAKTWNRAIIQGIDVVQKKAQVLYIDYGNEEVIPIDRIHQLKKSIDLFPPSAIKCFVASVIPAEGEWSEDCVVAVKALLLEQYCSVTIMDVLEEGVLTYAVDVVIESSGKQLDHVLVEMGYGVRPDEQNTEKQSVDQ</sequence>
<organism evidence="2 3">
    <name type="scientific">Neotoma lepida</name>
    <name type="common">Desert woodrat</name>
    <dbReference type="NCBI Taxonomy" id="56216"/>
    <lineage>
        <taxon>Eukaryota</taxon>
        <taxon>Metazoa</taxon>
        <taxon>Chordata</taxon>
        <taxon>Craniata</taxon>
        <taxon>Vertebrata</taxon>
        <taxon>Euteleostomi</taxon>
        <taxon>Mammalia</taxon>
        <taxon>Eutheria</taxon>
        <taxon>Euarchontoglires</taxon>
        <taxon>Glires</taxon>
        <taxon>Rodentia</taxon>
        <taxon>Myomorpha</taxon>
        <taxon>Muroidea</taxon>
        <taxon>Cricetidae</taxon>
        <taxon>Neotominae</taxon>
        <taxon>Neotoma</taxon>
    </lineage>
</organism>
<dbReference type="InterPro" id="IPR002999">
    <property type="entry name" value="Tudor"/>
</dbReference>
<evidence type="ECO:0000313" key="2">
    <source>
        <dbReference type="EMBL" id="OBS59150.1"/>
    </source>
</evidence>
<dbReference type="Gene3D" id="2.40.50.90">
    <property type="match status" value="1"/>
</dbReference>
<gene>
    <name evidence="2" type="ORF">A6R68_09724</name>
</gene>
<evidence type="ECO:0000259" key="1">
    <source>
        <dbReference type="Pfam" id="PF00567"/>
    </source>
</evidence>
<dbReference type="Gene3D" id="2.30.30.140">
    <property type="match status" value="1"/>
</dbReference>
<dbReference type="OrthoDB" id="341421at2759"/>
<dbReference type="EMBL" id="LZPO01108561">
    <property type="protein sequence ID" value="OBS59150.1"/>
    <property type="molecule type" value="Genomic_DNA"/>
</dbReference>
<comment type="caution">
    <text evidence="2">The sequence shown here is derived from an EMBL/GenBank/DDBJ whole genome shotgun (WGS) entry which is preliminary data.</text>
</comment>
<dbReference type="STRING" id="56216.A0A1A6G010"/>
<dbReference type="SUPFAM" id="SSF63748">
    <property type="entry name" value="Tudor/PWWP/MBT"/>
    <property type="match status" value="1"/>
</dbReference>
<feature type="non-terminal residue" evidence="2">
    <location>
        <position position="153"/>
    </location>
</feature>
<evidence type="ECO:0000313" key="3">
    <source>
        <dbReference type="Proteomes" id="UP000092124"/>
    </source>
</evidence>
<reference evidence="2 3" key="1">
    <citation type="submission" date="2016-06" db="EMBL/GenBank/DDBJ databases">
        <title>The Draft Genome Sequence and Annotation of the Desert Woodrat Neotoma lepida.</title>
        <authorList>
            <person name="Campbell M."/>
            <person name="Oakeson K.F."/>
            <person name="Yandell M."/>
            <person name="Halpert J.R."/>
            <person name="Dearing D."/>
        </authorList>
    </citation>
    <scope>NUCLEOTIDE SEQUENCE [LARGE SCALE GENOMIC DNA]</scope>
    <source>
        <strain evidence="2">417</strain>
        <tissue evidence="2">Liver</tissue>
    </source>
</reference>
<protein>
    <recommendedName>
        <fullName evidence="1">Tudor domain-containing protein</fullName>
    </recommendedName>
</protein>
<dbReference type="Proteomes" id="UP000092124">
    <property type="component" value="Unassembled WGS sequence"/>
</dbReference>
<dbReference type="PANTHER" id="PTHR16442">
    <property type="entry name" value="RING FINGER PROTEIN 17"/>
    <property type="match status" value="1"/>
</dbReference>
<name>A0A1A6G010_NEOLE</name>
<proteinExistence type="predicted"/>
<feature type="domain" description="Tudor" evidence="1">
    <location>
        <begin position="19"/>
        <end position="72"/>
    </location>
</feature>
<keyword evidence="3" id="KW-1185">Reference proteome</keyword>